<dbReference type="InterPro" id="IPR004331">
    <property type="entry name" value="SPX_dom"/>
</dbReference>
<evidence type="ECO:0000256" key="1">
    <source>
        <dbReference type="ARBA" id="ARBA00004128"/>
    </source>
</evidence>
<comment type="subcellular location">
    <subcellularLocation>
        <location evidence="1">Vacuole membrane</location>
        <topology evidence="1">Multi-pass membrane protein</topology>
    </subcellularLocation>
</comment>
<comment type="caution">
    <text evidence="9">The sequence shown here is derived from an EMBL/GenBank/DDBJ whole genome shotgun (WGS) entry which is preliminary data.</text>
</comment>
<evidence type="ECO:0000256" key="7">
    <source>
        <dbReference type="SAM" id="Phobius"/>
    </source>
</evidence>
<dbReference type="InterPro" id="IPR003807">
    <property type="entry name" value="DUF202"/>
</dbReference>
<sequence>MLFGVKLQNEIYSPWKQYYIDYDQLKRLLKENVVNQLDSNTIWSEKDEALFAETLDKELEKVYSFQVSKYKYLDSEISKLELKSENYLESLENNNKNNTNSFDAITFQKNLEDLLSLANELDHFARLNFTGFIKIVKKHDRLHKGYSVKALLNVRMKDLPLNNISEDTSPYLFRISTLYSFIRDQLNSNTISSSLSNSLKESFNKLSNSGKLSSTPNTTLQNNGINDSQYKVLKFWIHPDNLMEIKTTILRHLPVLIYNSNINDIDDDDDDDDENSGLVDSTITSLYFDNKNFELYNNKLLKQLNKTPSLRIRWNGKLKHNSDLIVEKKTFDYDTGKSDDVKLTLKEKYMNDFIFPSSDDSNNNNNNNEIETNFDDLNDSEIINYRNTLNKKKKTSKKLTLEKFTKRLSKKGFSKESINSYTKSFETLQNFINSNHLEPVLRTIYTRTAFQMPGDDRVRIAIDSDILFIREDSFDQQRPIRDPNEWHRKDIDSSIDNPYSLLRRGEYSKFPYSVMEIKISSSIMNNPSSRTLNWINELTNSHLVKEVPNFSKFIQGISAFFLEDDNLDILPFWLPELEWDIRKNPEQAYMDSKNKKLKEIEQAGVLKNLKKKIGNAVKTQTDTADIHLDQIIELNEGDDLDAESSDDETSLPPSLQGNNNNNNNNITSNSILTPPSSGYSDRLPLVPESNKRKQNITDVLMPVFGSSKLEGYESEDEEFELPPGVVRPTQLIRQSGPVRVEAKVWLANERTFVRWLHVTTLLSALTFTIYSSVKSSHFPQLATDLAYIYFALTLFSGVWAYAIYNKRLDLIKMRSGRHLDGLFGPLVLAGVLILTLALEFFTGLQKWKVKAGVSSINVLLADNLSKSIENEDLHPFTRWALTKLFSLC</sequence>
<reference evidence="9 10" key="1">
    <citation type="journal article" date="2023" name="Elife">
        <title>Identification of key yeast species and microbe-microbe interactions impacting larval growth of Drosophila in the wild.</title>
        <authorList>
            <person name="Mure A."/>
            <person name="Sugiura Y."/>
            <person name="Maeda R."/>
            <person name="Honda K."/>
            <person name="Sakurai N."/>
            <person name="Takahashi Y."/>
            <person name="Watada M."/>
            <person name="Katoh T."/>
            <person name="Gotoh A."/>
            <person name="Gotoh Y."/>
            <person name="Taniguchi I."/>
            <person name="Nakamura K."/>
            <person name="Hayashi T."/>
            <person name="Katayama T."/>
            <person name="Uemura T."/>
            <person name="Hattori Y."/>
        </authorList>
    </citation>
    <scope>NUCLEOTIDE SEQUENCE [LARGE SCALE GENOMIC DNA]</scope>
    <source>
        <strain evidence="9 10">PK-24</strain>
    </source>
</reference>
<feature type="transmembrane region" description="Helical" evidence="7">
    <location>
        <begin position="752"/>
        <end position="773"/>
    </location>
</feature>
<keyword evidence="2" id="KW-0926">Vacuole</keyword>
<feature type="compositionally biased region" description="Polar residues" evidence="6">
    <location>
        <begin position="666"/>
        <end position="679"/>
    </location>
</feature>
<proteinExistence type="predicted"/>
<evidence type="ECO:0000256" key="6">
    <source>
        <dbReference type="SAM" id="MobiDB-lite"/>
    </source>
</evidence>
<dbReference type="Pfam" id="PF09359">
    <property type="entry name" value="VTC"/>
    <property type="match status" value="1"/>
</dbReference>
<dbReference type="GO" id="GO:0006799">
    <property type="term" value="P:polyphosphate biosynthetic process"/>
    <property type="evidence" value="ECO:0007669"/>
    <property type="project" value="UniProtKB-ARBA"/>
</dbReference>
<dbReference type="PANTHER" id="PTHR46140:SF2">
    <property type="entry name" value="VACUOLAR TRANSPORTER CHAPERONE 3 COMPLEX SUBUNIT 3-RELATED"/>
    <property type="match status" value="1"/>
</dbReference>
<dbReference type="PROSITE" id="PS51382">
    <property type="entry name" value="SPX"/>
    <property type="match status" value="1"/>
</dbReference>
<feature type="transmembrane region" description="Helical" evidence="7">
    <location>
        <begin position="785"/>
        <end position="802"/>
    </location>
</feature>
<evidence type="ECO:0000256" key="4">
    <source>
        <dbReference type="ARBA" id="ARBA00022989"/>
    </source>
</evidence>
<dbReference type="CDD" id="cd14480">
    <property type="entry name" value="SPX_VTC2_like"/>
    <property type="match status" value="1"/>
</dbReference>
<evidence type="ECO:0000256" key="5">
    <source>
        <dbReference type="ARBA" id="ARBA00023136"/>
    </source>
</evidence>
<feature type="domain" description="SPX" evidence="8">
    <location>
        <begin position="1"/>
        <end position="153"/>
    </location>
</feature>
<keyword evidence="3 7" id="KW-0812">Transmembrane</keyword>
<feature type="transmembrane region" description="Helical" evidence="7">
    <location>
        <begin position="822"/>
        <end position="841"/>
    </location>
</feature>
<dbReference type="InterPro" id="IPR018966">
    <property type="entry name" value="VTC_domain"/>
</dbReference>
<evidence type="ECO:0000256" key="3">
    <source>
        <dbReference type="ARBA" id="ARBA00022692"/>
    </source>
</evidence>
<dbReference type="EMBL" id="BTGB01000002">
    <property type="protein sequence ID" value="GMM45290.1"/>
    <property type="molecule type" value="Genomic_DNA"/>
</dbReference>
<accession>A0AAV5R212</accession>
<keyword evidence="5 7" id="KW-0472">Membrane</keyword>
<dbReference type="AlphaFoldDB" id="A0AAV5R212"/>
<dbReference type="InterPro" id="IPR051572">
    <property type="entry name" value="VTC_Complex_Subunit"/>
</dbReference>
<dbReference type="Gene3D" id="3.20.100.30">
    <property type="entry name" value="VTC, catalytic tunnel domain"/>
    <property type="match status" value="1"/>
</dbReference>
<name>A0AAV5R212_PICKL</name>
<evidence type="ECO:0000313" key="10">
    <source>
        <dbReference type="Proteomes" id="UP001378960"/>
    </source>
</evidence>
<evidence type="ECO:0000259" key="8">
    <source>
        <dbReference type="PROSITE" id="PS51382"/>
    </source>
</evidence>
<keyword evidence="10" id="KW-1185">Reference proteome</keyword>
<organism evidence="9 10">
    <name type="scientific">Pichia kluyveri</name>
    <name type="common">Yeast</name>
    <dbReference type="NCBI Taxonomy" id="36015"/>
    <lineage>
        <taxon>Eukaryota</taxon>
        <taxon>Fungi</taxon>
        <taxon>Dikarya</taxon>
        <taxon>Ascomycota</taxon>
        <taxon>Saccharomycotina</taxon>
        <taxon>Pichiomycetes</taxon>
        <taxon>Pichiales</taxon>
        <taxon>Pichiaceae</taxon>
        <taxon>Pichia</taxon>
    </lineage>
</organism>
<dbReference type="GO" id="GO:0000329">
    <property type="term" value="C:fungal-type vacuole membrane"/>
    <property type="evidence" value="ECO:0007669"/>
    <property type="project" value="TreeGrafter"/>
</dbReference>
<keyword evidence="4 7" id="KW-1133">Transmembrane helix</keyword>
<feature type="compositionally biased region" description="Acidic residues" evidence="6">
    <location>
        <begin position="640"/>
        <end position="649"/>
    </location>
</feature>
<evidence type="ECO:0000313" key="9">
    <source>
        <dbReference type="EMBL" id="GMM45290.1"/>
    </source>
</evidence>
<dbReference type="PANTHER" id="PTHR46140">
    <property type="entry name" value="VACUOLAR TRANSPORTER CHAPERONE 1-RELATED"/>
    <property type="match status" value="1"/>
</dbReference>
<feature type="region of interest" description="Disordered" evidence="6">
    <location>
        <begin position="640"/>
        <end position="688"/>
    </location>
</feature>
<dbReference type="Pfam" id="PF02656">
    <property type="entry name" value="DUF202"/>
    <property type="match status" value="1"/>
</dbReference>
<protein>
    <submittedName>
        <fullName evidence="9">Vacuolar transporter chaperone</fullName>
    </submittedName>
</protein>
<dbReference type="Proteomes" id="UP001378960">
    <property type="component" value="Unassembled WGS sequence"/>
</dbReference>
<gene>
    <name evidence="9" type="ORF">DAPK24_018650</name>
</gene>
<dbReference type="InterPro" id="IPR042267">
    <property type="entry name" value="VTC_sf"/>
</dbReference>
<evidence type="ECO:0000256" key="2">
    <source>
        <dbReference type="ARBA" id="ARBA00022554"/>
    </source>
</evidence>
<dbReference type="GO" id="GO:0033254">
    <property type="term" value="C:vacuolar transporter chaperone complex"/>
    <property type="evidence" value="ECO:0007669"/>
    <property type="project" value="UniProtKB-ARBA"/>
</dbReference>